<dbReference type="CDD" id="cd09272">
    <property type="entry name" value="RNase_HI_RT_Ty1"/>
    <property type="match status" value="1"/>
</dbReference>
<protein>
    <submittedName>
        <fullName evidence="2">Copia partial</fullName>
    </submittedName>
</protein>
<dbReference type="STRING" id="4781.A0A0P1AL58"/>
<reference evidence="3" key="1">
    <citation type="submission" date="2014-09" db="EMBL/GenBank/DDBJ databases">
        <authorList>
            <person name="Sharma Rahul"/>
            <person name="Thines Marco"/>
        </authorList>
    </citation>
    <scope>NUCLEOTIDE SEQUENCE [LARGE SCALE GENOMIC DNA]</scope>
</reference>
<dbReference type="RefSeq" id="XP_024578033.1">
    <property type="nucleotide sequence ID" value="XM_024727457.1"/>
</dbReference>
<dbReference type="GeneID" id="36407050"/>
<sequence>MRDEDPVKIFEDNQGSIALAKNPEFHKRTKHIDIRYPFVREKVEEGRVILQYCSTKDMKADMMTKPITATQFDFLRKMLGIKPPSTAESSGSFVEEAPRHTD</sequence>
<evidence type="ECO:0000313" key="3">
    <source>
        <dbReference type="Proteomes" id="UP000054928"/>
    </source>
</evidence>
<dbReference type="OrthoDB" id="1113209at2759"/>
<name>A0A0P1AL58_PLAHL</name>
<dbReference type="Proteomes" id="UP000054928">
    <property type="component" value="Unassembled WGS sequence"/>
</dbReference>
<dbReference type="EMBL" id="CCYD01000563">
    <property type="protein sequence ID" value="CEG41664.1"/>
    <property type="molecule type" value="Genomic_DNA"/>
</dbReference>
<keyword evidence="3" id="KW-1185">Reference proteome</keyword>
<evidence type="ECO:0000313" key="2">
    <source>
        <dbReference type="EMBL" id="CEG41664.1"/>
    </source>
</evidence>
<dbReference type="AlphaFoldDB" id="A0A0P1AL58"/>
<accession>A0A0P1AL58</accession>
<organism evidence="2 3">
    <name type="scientific">Plasmopara halstedii</name>
    <name type="common">Downy mildew of sunflower</name>
    <dbReference type="NCBI Taxonomy" id="4781"/>
    <lineage>
        <taxon>Eukaryota</taxon>
        <taxon>Sar</taxon>
        <taxon>Stramenopiles</taxon>
        <taxon>Oomycota</taxon>
        <taxon>Peronosporomycetes</taxon>
        <taxon>Peronosporales</taxon>
        <taxon>Peronosporaceae</taxon>
        <taxon>Plasmopara</taxon>
    </lineage>
</organism>
<feature type="region of interest" description="Disordered" evidence="1">
    <location>
        <begin position="83"/>
        <end position="102"/>
    </location>
</feature>
<proteinExistence type="predicted"/>
<dbReference type="OMA" id="NNIFHAR"/>
<evidence type="ECO:0000256" key="1">
    <source>
        <dbReference type="SAM" id="MobiDB-lite"/>
    </source>
</evidence>